<evidence type="ECO:0000313" key="12">
    <source>
        <dbReference type="Proteomes" id="UP000016662"/>
    </source>
</evidence>
<dbReference type="AlphaFoldDB" id="U2K3E6"/>
<dbReference type="PANTHER" id="PTHR47545">
    <property type="entry name" value="MULTIFUNCTIONAL CCA PROTEIN"/>
    <property type="match status" value="1"/>
</dbReference>
<dbReference type="InterPro" id="IPR050124">
    <property type="entry name" value="tRNA_CCA-adding_enzyme"/>
</dbReference>
<accession>U2K3E6</accession>
<dbReference type="GO" id="GO:0046872">
    <property type="term" value="F:metal ion binding"/>
    <property type="evidence" value="ECO:0007669"/>
    <property type="project" value="UniProtKB-KW"/>
</dbReference>
<dbReference type="OrthoDB" id="9805698at2"/>
<dbReference type="SUPFAM" id="SSF81301">
    <property type="entry name" value="Nucleotidyltransferase"/>
    <property type="match status" value="1"/>
</dbReference>
<evidence type="ECO:0000256" key="6">
    <source>
        <dbReference type="ARBA" id="ARBA00022840"/>
    </source>
</evidence>
<comment type="similarity">
    <text evidence="9">Belongs to the tRNA nucleotidyltransferase/poly(A) polymerase family.</text>
</comment>
<keyword evidence="7" id="KW-0460">Magnesium</keyword>
<dbReference type="SUPFAM" id="SSF81891">
    <property type="entry name" value="Poly A polymerase C-terminal region-like"/>
    <property type="match status" value="1"/>
</dbReference>
<keyword evidence="12" id="KW-1185">Reference proteome</keyword>
<protein>
    <submittedName>
        <fullName evidence="11">Putative multifunctional tRNA nucleotidyl transferase/2'3'-cyclic phosphodiesterase/2'nucleotidase/phosphatase</fullName>
    </submittedName>
</protein>
<dbReference type="GO" id="GO:0003723">
    <property type="term" value="F:RNA binding"/>
    <property type="evidence" value="ECO:0007669"/>
    <property type="project" value="UniProtKB-KW"/>
</dbReference>
<dbReference type="STRING" id="411473.RUMCAL_03505"/>
<evidence type="ECO:0000313" key="11">
    <source>
        <dbReference type="EMBL" id="ERJ86625.1"/>
    </source>
</evidence>
<dbReference type="Gene3D" id="1.10.3090.10">
    <property type="entry name" value="cca-adding enzyme, domain 2"/>
    <property type="match status" value="1"/>
</dbReference>
<feature type="domain" description="Poly A polymerase head" evidence="10">
    <location>
        <begin position="21"/>
        <end position="146"/>
    </location>
</feature>
<keyword evidence="4" id="KW-0479">Metal-binding</keyword>
<comment type="caution">
    <text evidence="11">The sequence shown here is derived from an EMBL/GenBank/DDBJ whole genome shotgun (WGS) entry which is preliminary data.</text>
</comment>
<dbReference type="RefSeq" id="WP_021681834.1">
    <property type="nucleotide sequence ID" value="NZ_KI260386.1"/>
</dbReference>
<gene>
    <name evidence="11" type="ORF">RUMCAL_03505</name>
</gene>
<keyword evidence="5" id="KW-0547">Nucleotide-binding</keyword>
<dbReference type="Proteomes" id="UP000016662">
    <property type="component" value="Unassembled WGS sequence"/>
</dbReference>
<evidence type="ECO:0000256" key="7">
    <source>
        <dbReference type="ARBA" id="ARBA00022842"/>
    </source>
</evidence>
<dbReference type="eggNOG" id="COG0617">
    <property type="taxonomic scope" value="Bacteria"/>
</dbReference>
<dbReference type="PANTHER" id="PTHR47545:SF1">
    <property type="entry name" value="MULTIFUNCTIONAL CCA PROTEIN"/>
    <property type="match status" value="1"/>
</dbReference>
<dbReference type="EMBL" id="AWVF01000476">
    <property type="protein sequence ID" value="ERJ86625.1"/>
    <property type="molecule type" value="Genomic_DNA"/>
</dbReference>
<dbReference type="InterPro" id="IPR043519">
    <property type="entry name" value="NT_sf"/>
</dbReference>
<evidence type="ECO:0000256" key="8">
    <source>
        <dbReference type="ARBA" id="ARBA00022884"/>
    </source>
</evidence>
<dbReference type="Gene3D" id="3.30.460.10">
    <property type="entry name" value="Beta Polymerase, domain 2"/>
    <property type="match status" value="1"/>
</dbReference>
<dbReference type="Pfam" id="PF01743">
    <property type="entry name" value="PolyA_pol"/>
    <property type="match status" value="1"/>
</dbReference>
<name>U2K3E6_9FIRM</name>
<organism evidence="11 12">
    <name type="scientific">Ruminococcus callidus ATCC 27760</name>
    <dbReference type="NCBI Taxonomy" id="411473"/>
    <lineage>
        <taxon>Bacteria</taxon>
        <taxon>Bacillati</taxon>
        <taxon>Bacillota</taxon>
        <taxon>Clostridia</taxon>
        <taxon>Eubacteriales</taxon>
        <taxon>Oscillospiraceae</taxon>
        <taxon>Ruminococcus</taxon>
    </lineage>
</organism>
<proteinExistence type="inferred from homology"/>
<keyword evidence="8 9" id="KW-0694">RNA-binding</keyword>
<keyword evidence="3" id="KW-0548">Nucleotidyltransferase</keyword>
<dbReference type="GO" id="GO:0008033">
    <property type="term" value="P:tRNA processing"/>
    <property type="evidence" value="ECO:0007669"/>
    <property type="project" value="UniProtKB-KW"/>
</dbReference>
<evidence type="ECO:0000256" key="9">
    <source>
        <dbReference type="RuleBase" id="RU003953"/>
    </source>
</evidence>
<dbReference type="CDD" id="cd05398">
    <property type="entry name" value="NT_ClassII-CCAase"/>
    <property type="match status" value="1"/>
</dbReference>
<evidence type="ECO:0000256" key="4">
    <source>
        <dbReference type="ARBA" id="ARBA00022723"/>
    </source>
</evidence>
<keyword evidence="2" id="KW-0819">tRNA processing</keyword>
<dbReference type="InterPro" id="IPR002646">
    <property type="entry name" value="PolA_pol_head_dom"/>
</dbReference>
<dbReference type="PATRIC" id="fig|411473.3.peg.2933"/>
<keyword evidence="6" id="KW-0067">ATP-binding</keyword>
<dbReference type="GO" id="GO:0005524">
    <property type="term" value="F:ATP binding"/>
    <property type="evidence" value="ECO:0007669"/>
    <property type="project" value="UniProtKB-KW"/>
</dbReference>
<evidence type="ECO:0000256" key="3">
    <source>
        <dbReference type="ARBA" id="ARBA00022695"/>
    </source>
</evidence>
<evidence type="ECO:0000259" key="10">
    <source>
        <dbReference type="Pfam" id="PF01743"/>
    </source>
</evidence>
<evidence type="ECO:0000256" key="2">
    <source>
        <dbReference type="ARBA" id="ARBA00022694"/>
    </source>
</evidence>
<evidence type="ECO:0000256" key="5">
    <source>
        <dbReference type="ARBA" id="ARBA00022741"/>
    </source>
</evidence>
<evidence type="ECO:0000256" key="1">
    <source>
        <dbReference type="ARBA" id="ARBA00022679"/>
    </source>
</evidence>
<reference evidence="11 12" key="1">
    <citation type="submission" date="2013-07" db="EMBL/GenBank/DDBJ databases">
        <authorList>
            <person name="Weinstock G."/>
            <person name="Sodergren E."/>
            <person name="Wylie T."/>
            <person name="Fulton L."/>
            <person name="Fulton R."/>
            <person name="Fronick C."/>
            <person name="O'Laughlin M."/>
            <person name="Godfrey J."/>
            <person name="Miner T."/>
            <person name="Herter B."/>
            <person name="Appelbaum E."/>
            <person name="Cordes M."/>
            <person name="Lek S."/>
            <person name="Wollam A."/>
            <person name="Pepin K.H."/>
            <person name="Palsikar V.B."/>
            <person name="Mitreva M."/>
            <person name="Wilson R.K."/>
        </authorList>
    </citation>
    <scope>NUCLEOTIDE SEQUENCE [LARGE SCALE GENOMIC DNA]</scope>
    <source>
        <strain evidence="11 12">ATCC 27760</strain>
    </source>
</reference>
<dbReference type="GO" id="GO:0016779">
    <property type="term" value="F:nucleotidyltransferase activity"/>
    <property type="evidence" value="ECO:0007669"/>
    <property type="project" value="UniProtKB-KW"/>
</dbReference>
<keyword evidence="1 9" id="KW-0808">Transferase</keyword>
<dbReference type="HOGENOM" id="CLU_015961_6_2_9"/>
<sequence length="453" mass="50595">MTDAELARAIAEKAAEQGGTVYFVGGCVRDRLLGLENKDIDIEVHGIPAEALEQLLSELGACMKIGKSFGIYGLKGHALDIALPRTERRTGVGHRDFAVTSDPFLGTYEAAKRRDFTMNALMQNVLTGEIIDHFGGRQDLQDGVLRHVDDVTFTEDPLRVLRAAQFAARFQFSVAAETVELCRRIDLSALSRERVMLEMEKALLRAEKPSLFFGELRTMGQLGHWFPEVQALIGLPQNQIHHQEGDTWTHTMLVLDEAAKRRDKVRYPLGFLLAALCHDFGKAVCTTEIDGVIHSYGHETAGLPLVQQFLERITTETKLIQYVLNMTELHMQPNIMAAARSRLKSTNKLLDRAVEPFDLIQLSVCDGLGKLPPCGETESFLMQRYEQFTAIMARPYVMGKDLIAAGLQPGVQFSEILSYAHKLRLAGIEKENALRQSLAYARKMRKENPDAAT</sequence>